<keyword evidence="5" id="KW-0788">Thiol protease</keyword>
<evidence type="ECO:0000256" key="4">
    <source>
        <dbReference type="ARBA" id="ARBA00022801"/>
    </source>
</evidence>
<dbReference type="InterPro" id="IPR000668">
    <property type="entry name" value="Peptidase_C1A_C"/>
</dbReference>
<dbReference type="EMBL" id="CABPRJ010000054">
    <property type="protein sequence ID" value="VVC26948.1"/>
    <property type="molecule type" value="Genomic_DNA"/>
</dbReference>
<dbReference type="CDD" id="cd02620">
    <property type="entry name" value="Peptidase_C1A_CathepsinB"/>
    <property type="match status" value="1"/>
</dbReference>
<dbReference type="SMART" id="SM00645">
    <property type="entry name" value="Pept_C1"/>
    <property type="match status" value="1"/>
</dbReference>
<dbReference type="Pfam" id="PF00112">
    <property type="entry name" value="Peptidase_C1"/>
    <property type="match status" value="1"/>
</dbReference>
<evidence type="ECO:0000256" key="7">
    <source>
        <dbReference type="SAM" id="SignalP"/>
    </source>
</evidence>
<dbReference type="Gene3D" id="3.90.70.10">
    <property type="entry name" value="Cysteine proteinases"/>
    <property type="match status" value="1"/>
</dbReference>
<name>A0A5E4MAP3_9HEMI</name>
<feature type="chain" id="PRO_5023006523" evidence="7">
    <location>
        <begin position="22"/>
        <end position="339"/>
    </location>
</feature>
<dbReference type="InterPro" id="IPR013128">
    <property type="entry name" value="Peptidase_C1A"/>
</dbReference>
<evidence type="ECO:0000256" key="3">
    <source>
        <dbReference type="ARBA" id="ARBA00022729"/>
    </source>
</evidence>
<evidence type="ECO:0000256" key="2">
    <source>
        <dbReference type="ARBA" id="ARBA00022670"/>
    </source>
</evidence>
<keyword evidence="2" id="KW-0645">Protease</keyword>
<dbReference type="InterPro" id="IPR012599">
    <property type="entry name" value="Propeptide_C1A"/>
</dbReference>
<dbReference type="Pfam" id="PF08127">
    <property type="entry name" value="Propeptide_C1"/>
    <property type="match status" value="1"/>
</dbReference>
<evidence type="ECO:0000313" key="9">
    <source>
        <dbReference type="EMBL" id="VVC26948.1"/>
    </source>
</evidence>
<dbReference type="OrthoDB" id="3789175at2759"/>
<reference evidence="9 10" key="1">
    <citation type="submission" date="2019-08" db="EMBL/GenBank/DDBJ databases">
        <authorList>
            <person name="Alioto T."/>
            <person name="Alioto T."/>
            <person name="Gomez Garrido J."/>
        </authorList>
    </citation>
    <scope>NUCLEOTIDE SEQUENCE [LARGE SCALE GENOMIC DNA]</scope>
</reference>
<proteinExistence type="inferred from homology"/>
<keyword evidence="6" id="KW-1015">Disulfide bond</keyword>
<evidence type="ECO:0000259" key="8">
    <source>
        <dbReference type="SMART" id="SM00645"/>
    </source>
</evidence>
<keyword evidence="10" id="KW-1185">Reference proteome</keyword>
<accession>A0A5E4MAP3</accession>
<dbReference type="SUPFAM" id="SSF54001">
    <property type="entry name" value="Cysteine proteinases"/>
    <property type="match status" value="1"/>
</dbReference>
<evidence type="ECO:0000256" key="6">
    <source>
        <dbReference type="ARBA" id="ARBA00023157"/>
    </source>
</evidence>
<feature type="domain" description="Peptidase C1A papain C-terminal" evidence="8">
    <location>
        <begin position="87"/>
        <end position="336"/>
    </location>
</feature>
<keyword evidence="3 7" id="KW-0732">Signal</keyword>
<dbReference type="PRINTS" id="PR00705">
    <property type="entry name" value="PAPAIN"/>
</dbReference>
<comment type="similarity">
    <text evidence="1">Belongs to the peptidase C1 family.</text>
</comment>
<dbReference type="PANTHER" id="PTHR12411">
    <property type="entry name" value="CYSTEINE PROTEASE FAMILY C1-RELATED"/>
    <property type="match status" value="1"/>
</dbReference>
<gene>
    <name evidence="9" type="ORF">CINCED_3A009388</name>
</gene>
<dbReference type="GO" id="GO:0004197">
    <property type="term" value="F:cysteine-type endopeptidase activity"/>
    <property type="evidence" value="ECO:0007669"/>
    <property type="project" value="InterPro"/>
</dbReference>
<sequence length="339" mass="38626">MFRDIILLCVVILTGVKLAEQVEFLNQDYIDRINKVASKWKAGMNFDPKLPKESIVKLFGTKEIEKFFKPINQYKSNDPVYGRNQLIPLKFDARKQWPRCDMMNTIQNQGFCGSSWAHAVTGAFADRLCIATDGQFNQLVSAEELTFCCHLCGFGCHGGYPINAWTYLKRHGVVTGGSYNTTDGCQPYRVPPCDNFQGGPSSCYDQLKEKNHKCSRSCYGNKTINYNSDHRKTRDAYYLNYNSIQKDIKYYGPVVASFDVYDDFVSYKSGIYEVTEKATYLGKHAVKVIGWGIDYNNTEYWLMVNSWGRNWGDGGLFKIRKGTNECRVDDSFTGGVPVF</sequence>
<protein>
    <submittedName>
        <fullName evidence="9">Peptidase C1A, papain C-terminal,Peptidase C1A, propeptide</fullName>
    </submittedName>
</protein>
<feature type="signal peptide" evidence="7">
    <location>
        <begin position="1"/>
        <end position="21"/>
    </location>
</feature>
<evidence type="ECO:0000256" key="5">
    <source>
        <dbReference type="ARBA" id="ARBA00022807"/>
    </source>
</evidence>
<dbReference type="InterPro" id="IPR038765">
    <property type="entry name" value="Papain-like_cys_pep_sf"/>
</dbReference>
<organism evidence="9 10">
    <name type="scientific">Cinara cedri</name>
    <dbReference type="NCBI Taxonomy" id="506608"/>
    <lineage>
        <taxon>Eukaryota</taxon>
        <taxon>Metazoa</taxon>
        <taxon>Ecdysozoa</taxon>
        <taxon>Arthropoda</taxon>
        <taxon>Hexapoda</taxon>
        <taxon>Insecta</taxon>
        <taxon>Pterygota</taxon>
        <taxon>Neoptera</taxon>
        <taxon>Paraneoptera</taxon>
        <taxon>Hemiptera</taxon>
        <taxon>Sternorrhyncha</taxon>
        <taxon>Aphidomorpha</taxon>
        <taxon>Aphidoidea</taxon>
        <taxon>Aphididae</taxon>
        <taxon>Lachninae</taxon>
        <taxon>Cinara</taxon>
    </lineage>
</organism>
<keyword evidence="4" id="KW-0378">Hydrolase</keyword>
<dbReference type="AlphaFoldDB" id="A0A5E4MAP3"/>
<evidence type="ECO:0000313" key="10">
    <source>
        <dbReference type="Proteomes" id="UP000325440"/>
    </source>
</evidence>
<evidence type="ECO:0000256" key="1">
    <source>
        <dbReference type="ARBA" id="ARBA00008455"/>
    </source>
</evidence>
<dbReference type="Proteomes" id="UP000325440">
    <property type="component" value="Unassembled WGS sequence"/>
</dbReference>
<dbReference type="GO" id="GO:0006508">
    <property type="term" value="P:proteolysis"/>
    <property type="evidence" value="ECO:0007669"/>
    <property type="project" value="UniProtKB-KW"/>
</dbReference>